<evidence type="ECO:0000256" key="2">
    <source>
        <dbReference type="SAM" id="Phobius"/>
    </source>
</evidence>
<dbReference type="NCBIfam" id="TIGR02532">
    <property type="entry name" value="IV_pilin_GFxxxE"/>
    <property type="match status" value="1"/>
</dbReference>
<evidence type="ECO:0000313" key="4">
    <source>
        <dbReference type="EMBL" id="TWT67332.1"/>
    </source>
</evidence>
<keyword evidence="2" id="KW-0472">Membrane</keyword>
<dbReference type="Pfam" id="PF07596">
    <property type="entry name" value="SBP_bac_10"/>
    <property type="match status" value="1"/>
</dbReference>
<name>A0A5C5Y147_9BACT</name>
<dbReference type="InterPro" id="IPR011453">
    <property type="entry name" value="DUF1559"/>
</dbReference>
<accession>A0A5C5Y147</accession>
<dbReference type="PROSITE" id="PS00409">
    <property type="entry name" value="PROKAR_NTER_METHYL"/>
    <property type="match status" value="1"/>
</dbReference>
<dbReference type="InterPro" id="IPR045584">
    <property type="entry name" value="Pilin-like"/>
</dbReference>
<proteinExistence type="predicted"/>
<dbReference type="SUPFAM" id="SSF54523">
    <property type="entry name" value="Pili subunits"/>
    <property type="match status" value="1"/>
</dbReference>
<sequence>MAALLLLVCPVHDDDKVRMSAHKDLSGARKAGFTLVELLVVIAIIGVLVGLLLPAVQAAREAARRMSCSNNMKQLGLAMHNYHSAYNAIPKHGTGCSDPGAGMQTWSSSTNSLMMLSCFVGMTPFFEQQALWQEISNPSTFQVSNPTALRNPPWPAMGPAPEETAIGYNYRPWMTQMKTLRCPSDPGEGLPAMGRCNYSACLGDSSTWLALYGNMGDGFKVENTASTRINAVARGFFKPRVQTRFRDVTDGLSNTIAFGEHISSLFDQDVRGQTAYDISTAYDSPRGCDAYVSPERPGFWSNGADGGSAPPNVMGGSAWFAANWGRGCAWAHFGSVDTGMLTQAPPNSPTCNAWWSKLQPGNMPPSSQHPGGCHVVMGDGAIKFITDSIESGNQDSNSPGYDNNDNVLTGNLSPGSASPYGVWGALGTRAGREILESDF</sequence>
<dbReference type="Gene3D" id="3.30.700.10">
    <property type="entry name" value="Glycoprotein, Type 4 Pilin"/>
    <property type="match status" value="1"/>
</dbReference>
<feature type="transmembrane region" description="Helical" evidence="2">
    <location>
        <begin position="37"/>
        <end position="56"/>
    </location>
</feature>
<keyword evidence="5" id="KW-1185">Reference proteome</keyword>
<evidence type="ECO:0000313" key="5">
    <source>
        <dbReference type="Proteomes" id="UP000318053"/>
    </source>
</evidence>
<reference evidence="4 5" key="1">
    <citation type="submission" date="2019-02" db="EMBL/GenBank/DDBJ databases">
        <title>Deep-cultivation of Planctomycetes and their phenomic and genomic characterization uncovers novel biology.</title>
        <authorList>
            <person name="Wiegand S."/>
            <person name="Jogler M."/>
            <person name="Boedeker C."/>
            <person name="Pinto D."/>
            <person name="Vollmers J."/>
            <person name="Rivas-Marin E."/>
            <person name="Kohn T."/>
            <person name="Peeters S.H."/>
            <person name="Heuer A."/>
            <person name="Rast P."/>
            <person name="Oberbeckmann S."/>
            <person name="Bunk B."/>
            <person name="Jeske O."/>
            <person name="Meyerdierks A."/>
            <person name="Storesund J.E."/>
            <person name="Kallscheuer N."/>
            <person name="Luecker S."/>
            <person name="Lage O.M."/>
            <person name="Pohl T."/>
            <person name="Merkel B.J."/>
            <person name="Hornburger P."/>
            <person name="Mueller R.-W."/>
            <person name="Bruemmer F."/>
            <person name="Labrenz M."/>
            <person name="Spormann A.M."/>
            <person name="Op Den Camp H."/>
            <person name="Overmann J."/>
            <person name="Amann R."/>
            <person name="Jetten M.S.M."/>
            <person name="Mascher T."/>
            <person name="Medema M.H."/>
            <person name="Devos D.P."/>
            <person name="Kaster A.-K."/>
            <person name="Ovreas L."/>
            <person name="Rohde M."/>
            <person name="Galperin M.Y."/>
            <person name="Jogler C."/>
        </authorList>
    </citation>
    <scope>NUCLEOTIDE SEQUENCE [LARGE SCALE GENOMIC DNA]</scope>
    <source>
        <strain evidence="4 5">CA85</strain>
    </source>
</reference>
<dbReference type="PANTHER" id="PTHR30093">
    <property type="entry name" value="GENERAL SECRETION PATHWAY PROTEIN G"/>
    <property type="match status" value="1"/>
</dbReference>
<evidence type="ECO:0000259" key="3">
    <source>
        <dbReference type="Pfam" id="PF07596"/>
    </source>
</evidence>
<dbReference type="NCBIfam" id="TIGR04294">
    <property type="entry name" value="pre_pil_HX9DG"/>
    <property type="match status" value="1"/>
</dbReference>
<feature type="region of interest" description="Disordered" evidence="1">
    <location>
        <begin position="389"/>
        <end position="410"/>
    </location>
</feature>
<dbReference type="InterPro" id="IPR012902">
    <property type="entry name" value="N_methyl_site"/>
</dbReference>
<organism evidence="4 5">
    <name type="scientific">Allorhodopirellula solitaria</name>
    <dbReference type="NCBI Taxonomy" id="2527987"/>
    <lineage>
        <taxon>Bacteria</taxon>
        <taxon>Pseudomonadati</taxon>
        <taxon>Planctomycetota</taxon>
        <taxon>Planctomycetia</taxon>
        <taxon>Pirellulales</taxon>
        <taxon>Pirellulaceae</taxon>
        <taxon>Allorhodopirellula</taxon>
    </lineage>
</organism>
<evidence type="ECO:0000256" key="1">
    <source>
        <dbReference type="SAM" id="MobiDB-lite"/>
    </source>
</evidence>
<protein>
    <recommendedName>
        <fullName evidence="3">DUF1559 domain-containing protein</fullName>
    </recommendedName>
</protein>
<dbReference type="Proteomes" id="UP000318053">
    <property type="component" value="Unassembled WGS sequence"/>
</dbReference>
<gene>
    <name evidence="4" type="ORF">CA85_21820</name>
</gene>
<feature type="domain" description="DUF1559" evidence="3">
    <location>
        <begin position="57"/>
        <end position="391"/>
    </location>
</feature>
<dbReference type="AlphaFoldDB" id="A0A5C5Y147"/>
<keyword evidence="2" id="KW-0812">Transmembrane</keyword>
<comment type="caution">
    <text evidence="4">The sequence shown here is derived from an EMBL/GenBank/DDBJ whole genome shotgun (WGS) entry which is preliminary data.</text>
</comment>
<dbReference type="EMBL" id="SJPK01000004">
    <property type="protein sequence ID" value="TWT67332.1"/>
    <property type="molecule type" value="Genomic_DNA"/>
</dbReference>
<dbReference type="Pfam" id="PF07963">
    <property type="entry name" value="N_methyl"/>
    <property type="match status" value="1"/>
</dbReference>
<keyword evidence="2" id="KW-1133">Transmembrane helix</keyword>
<dbReference type="InterPro" id="IPR027558">
    <property type="entry name" value="Pre_pil_HX9DG_C"/>
</dbReference>
<dbReference type="PANTHER" id="PTHR30093:SF2">
    <property type="entry name" value="TYPE II SECRETION SYSTEM PROTEIN H"/>
    <property type="match status" value="1"/>
</dbReference>